<organism evidence="1 2">
    <name type="scientific">Mucilaginibacter ginsenosidivorax</name>
    <dbReference type="NCBI Taxonomy" id="862126"/>
    <lineage>
        <taxon>Bacteria</taxon>
        <taxon>Pseudomonadati</taxon>
        <taxon>Bacteroidota</taxon>
        <taxon>Sphingobacteriia</taxon>
        <taxon>Sphingobacteriales</taxon>
        <taxon>Sphingobacteriaceae</taxon>
        <taxon>Mucilaginibacter</taxon>
    </lineage>
</organism>
<gene>
    <name evidence="1" type="ORF">FSB76_28535</name>
</gene>
<dbReference type="OrthoDB" id="9781481at2"/>
<dbReference type="EMBL" id="CP042437">
    <property type="protein sequence ID" value="QEC79709.1"/>
    <property type="molecule type" value="Genomic_DNA"/>
</dbReference>
<name>A0A5B8W840_9SPHI</name>
<dbReference type="Proteomes" id="UP000321362">
    <property type="component" value="Chromosome"/>
</dbReference>
<keyword evidence="2" id="KW-1185">Reference proteome</keyword>
<dbReference type="AlphaFoldDB" id="A0A5B8W840"/>
<protein>
    <submittedName>
        <fullName evidence="1">Uncharacterized protein</fullName>
    </submittedName>
</protein>
<dbReference type="RefSeq" id="WP_147059567.1">
    <property type="nucleotide sequence ID" value="NZ_CP042437.1"/>
</dbReference>
<proteinExistence type="predicted"/>
<sequence length="86" mass="9959">MPIPDNITREHIFQAMLKIKREGVPAKRGAREWALQYEGEDYPCKLLISWGNLYINGVELNPDPNNFTTYMAQDYLRALDFEVVAV</sequence>
<evidence type="ECO:0000313" key="2">
    <source>
        <dbReference type="Proteomes" id="UP000321362"/>
    </source>
</evidence>
<reference evidence="1 2" key="1">
    <citation type="journal article" date="2013" name="J. Microbiol.">
        <title>Mucilaginibacter ginsenosidivorax sp. nov., with ginsenoside converting activity isolated from sediment.</title>
        <authorList>
            <person name="Kim J.K."/>
            <person name="Choi T.E."/>
            <person name="Liu Q.M."/>
            <person name="Park H.Y."/>
            <person name="Yi T.H."/>
            <person name="Yoon M.H."/>
            <person name="Kim S.C."/>
            <person name="Im W.T."/>
        </authorList>
    </citation>
    <scope>NUCLEOTIDE SEQUENCE [LARGE SCALE GENOMIC DNA]</scope>
    <source>
        <strain evidence="1 2">KHI28</strain>
    </source>
</reference>
<accession>A0A5B8W840</accession>
<dbReference type="KEGG" id="mgk:FSB76_28535"/>
<evidence type="ECO:0000313" key="1">
    <source>
        <dbReference type="EMBL" id="QEC79709.1"/>
    </source>
</evidence>